<dbReference type="Proteomes" id="UP001146793">
    <property type="component" value="Unassembled WGS sequence"/>
</dbReference>
<evidence type="ECO:0000256" key="1">
    <source>
        <dbReference type="SAM" id="MobiDB-lite"/>
    </source>
</evidence>
<dbReference type="GO" id="GO:0004843">
    <property type="term" value="F:cysteine-type deubiquitinase activity"/>
    <property type="evidence" value="ECO:0007669"/>
    <property type="project" value="InterPro"/>
</dbReference>
<evidence type="ECO:0000313" key="3">
    <source>
        <dbReference type="EMBL" id="KAJ3452477.1"/>
    </source>
</evidence>
<dbReference type="AlphaFoldDB" id="A0AAV8AIB4"/>
<dbReference type="SUPFAM" id="SSF143791">
    <property type="entry name" value="DUSP-like"/>
    <property type="match status" value="1"/>
</dbReference>
<proteinExistence type="predicted"/>
<evidence type="ECO:0000259" key="2">
    <source>
        <dbReference type="PROSITE" id="PS51283"/>
    </source>
</evidence>
<organism evidence="3 4">
    <name type="scientific">Anaeramoeba flamelloides</name>
    <dbReference type="NCBI Taxonomy" id="1746091"/>
    <lineage>
        <taxon>Eukaryota</taxon>
        <taxon>Metamonada</taxon>
        <taxon>Anaeramoebidae</taxon>
        <taxon>Anaeramoeba</taxon>
    </lineage>
</organism>
<dbReference type="InterPro" id="IPR006615">
    <property type="entry name" value="Pept_C19_DUSP"/>
</dbReference>
<feature type="compositionally biased region" description="Acidic residues" evidence="1">
    <location>
        <begin position="144"/>
        <end position="176"/>
    </location>
</feature>
<dbReference type="PROSITE" id="PS51283">
    <property type="entry name" value="DUSP"/>
    <property type="match status" value="1"/>
</dbReference>
<dbReference type="EMBL" id="JANTQA010000008">
    <property type="protein sequence ID" value="KAJ3452477.1"/>
    <property type="molecule type" value="Genomic_DNA"/>
</dbReference>
<feature type="region of interest" description="Disordered" evidence="1">
    <location>
        <begin position="125"/>
        <end position="184"/>
    </location>
</feature>
<dbReference type="SMART" id="SM00695">
    <property type="entry name" value="DUSP"/>
    <property type="match status" value="1"/>
</dbReference>
<dbReference type="InterPro" id="IPR035927">
    <property type="entry name" value="DUSP-like_sf"/>
</dbReference>
<reference evidence="3" key="1">
    <citation type="submission" date="2022-08" db="EMBL/GenBank/DDBJ databases">
        <title>Novel sulphate-reducing endosymbionts in the free-living metamonad Anaeramoeba.</title>
        <authorList>
            <person name="Jerlstrom-Hultqvist J."/>
            <person name="Cepicka I."/>
            <person name="Gallot-Lavallee L."/>
            <person name="Salas-Leiva D."/>
            <person name="Curtis B.A."/>
            <person name="Zahonova K."/>
            <person name="Pipaliya S."/>
            <person name="Dacks J."/>
            <person name="Roger A.J."/>
        </authorList>
    </citation>
    <scope>NUCLEOTIDE SEQUENCE</scope>
    <source>
        <strain evidence="3">Busselton2</strain>
    </source>
</reference>
<name>A0AAV8AIB4_9EUKA</name>
<gene>
    <name evidence="3" type="ORF">M0812_04246</name>
</gene>
<accession>A0AAV8AIB4</accession>
<sequence length="184" mass="21608">MTNQKLSDEILRQKIQDIVTTEKHLKEGNECYLIPAGWYDRLFRFVHENASRPPQINTRRLFQNRSAKLKKDLVDFSDYVIISKKLWNLLRSQFSSTQEIMRRVIKNYKTNQLFVELFPIEINSTKGKDDDEEEEEDTLNKEEDIGDEEGDTADDEEDIGGEEDTGEEGADKEEEEEKAKNYHI</sequence>
<dbReference type="Gene3D" id="3.30.2230.10">
    <property type="entry name" value="DUSP-like"/>
    <property type="match status" value="1"/>
</dbReference>
<evidence type="ECO:0000313" key="4">
    <source>
        <dbReference type="Proteomes" id="UP001146793"/>
    </source>
</evidence>
<dbReference type="Pfam" id="PF06337">
    <property type="entry name" value="DUSP"/>
    <property type="match status" value="1"/>
</dbReference>
<feature type="domain" description="DUSP" evidence="2">
    <location>
        <begin position="2"/>
        <end position="105"/>
    </location>
</feature>
<keyword evidence="3" id="KW-0378">Hydrolase</keyword>
<comment type="caution">
    <text evidence="3">The sequence shown here is derived from an EMBL/GenBank/DDBJ whole genome shotgun (WGS) entry which is preliminary data.</text>
</comment>
<protein>
    <submittedName>
        <fullName evidence="3">Ubiquitin carboxyl-terminal hydrolase</fullName>
    </submittedName>
</protein>